<dbReference type="RefSeq" id="WP_124705220.1">
    <property type="nucleotide sequence ID" value="NZ_BGOW01000019.1"/>
</dbReference>
<dbReference type="InterPro" id="IPR007621">
    <property type="entry name" value="TPM_dom"/>
</dbReference>
<reference evidence="2 3" key="1">
    <citation type="journal article" date="2019" name="Front. Microbiol.">
        <title>Genomes of Neutrophilic Sulfur-Oxidizing Chemolithoautotrophs Representing 9 Proteobacterial Species From 8 Genera.</title>
        <authorList>
            <person name="Watanabe T."/>
            <person name="Kojima H."/>
            <person name="Umezawa K."/>
            <person name="Hori C."/>
            <person name="Takasuka T.E."/>
            <person name="Kato Y."/>
            <person name="Fukui M."/>
        </authorList>
    </citation>
    <scope>NUCLEOTIDE SEQUENCE [LARGE SCALE GENOMIC DNA]</scope>
    <source>
        <strain evidence="2 3">TTN</strain>
    </source>
</reference>
<organism evidence="2 3">
    <name type="scientific">Sulfuriferula multivorans</name>
    <dbReference type="NCBI Taxonomy" id="1559896"/>
    <lineage>
        <taxon>Bacteria</taxon>
        <taxon>Pseudomonadati</taxon>
        <taxon>Pseudomonadota</taxon>
        <taxon>Betaproteobacteria</taxon>
        <taxon>Nitrosomonadales</taxon>
        <taxon>Sulfuricellaceae</taxon>
        <taxon>Sulfuriferula</taxon>
    </lineage>
</organism>
<gene>
    <name evidence="2" type="ORF">SFMTTN_2218</name>
</gene>
<evidence type="ECO:0000259" key="1">
    <source>
        <dbReference type="Pfam" id="PF04536"/>
    </source>
</evidence>
<dbReference type="OrthoDB" id="5683663at2"/>
<proteinExistence type="predicted"/>
<evidence type="ECO:0000313" key="3">
    <source>
        <dbReference type="Proteomes" id="UP000286806"/>
    </source>
</evidence>
<dbReference type="EMBL" id="BGOW01000019">
    <property type="protein sequence ID" value="GBL46405.1"/>
    <property type="molecule type" value="Genomic_DNA"/>
</dbReference>
<feature type="domain" description="TPM" evidence="1">
    <location>
        <begin position="26"/>
        <end position="142"/>
    </location>
</feature>
<keyword evidence="3" id="KW-1185">Reference proteome</keyword>
<dbReference type="Gene3D" id="3.10.310.50">
    <property type="match status" value="1"/>
</dbReference>
<evidence type="ECO:0000313" key="2">
    <source>
        <dbReference type="EMBL" id="GBL46405.1"/>
    </source>
</evidence>
<dbReference type="Pfam" id="PF04536">
    <property type="entry name" value="TPM_phosphatase"/>
    <property type="match status" value="1"/>
</dbReference>
<protein>
    <recommendedName>
        <fullName evidence="1">TPM domain-containing protein</fullName>
    </recommendedName>
</protein>
<sequence>MSLMRVFKHLLHFPWRVHLAFPAHTMRAIESVIHGSEQHHYGELRFAVEGALDIGELWQGMSARERALNVFSDLRVWDTEHNNGVLIYLLLADHDVEIVADRGIHGHIAAGEWEAVCRAMEALLQQGQYEAAALQGVAAVGDLLQRHYPAQGRKRNELDNRPVVVKR</sequence>
<dbReference type="PANTHER" id="PTHR30373">
    <property type="entry name" value="UPF0603 PROTEIN YGCG"/>
    <property type="match status" value="1"/>
</dbReference>
<dbReference type="Proteomes" id="UP000286806">
    <property type="component" value="Unassembled WGS sequence"/>
</dbReference>
<name>A0A401JFJ3_9PROT</name>
<dbReference type="AlphaFoldDB" id="A0A401JFJ3"/>
<accession>A0A401JFJ3</accession>
<dbReference type="PANTHER" id="PTHR30373:SF8">
    <property type="entry name" value="BLL7265 PROTEIN"/>
    <property type="match status" value="1"/>
</dbReference>
<comment type="caution">
    <text evidence="2">The sequence shown here is derived from an EMBL/GenBank/DDBJ whole genome shotgun (WGS) entry which is preliminary data.</text>
</comment>